<organism evidence="3 5">
    <name type="scientific">Salinicoccus halodurans</name>
    <dbReference type="NCBI Taxonomy" id="407035"/>
    <lineage>
        <taxon>Bacteria</taxon>
        <taxon>Bacillati</taxon>
        <taxon>Bacillota</taxon>
        <taxon>Bacilli</taxon>
        <taxon>Bacillales</taxon>
        <taxon>Staphylococcaceae</taxon>
        <taxon>Salinicoccus</taxon>
    </lineage>
</organism>
<evidence type="ECO:0000313" key="2">
    <source>
        <dbReference type="EMBL" id="AKG74496.1"/>
    </source>
</evidence>
<dbReference type="KEGG" id="shv:AAT16_09985"/>
<evidence type="ECO:0000256" key="1">
    <source>
        <dbReference type="SAM" id="Phobius"/>
    </source>
</evidence>
<reference evidence="4" key="2">
    <citation type="submission" date="2015-04" db="EMBL/GenBank/DDBJ databases">
        <title>Complete genome sequence of Salinicoccus halodurans strain H3B36, isolated from the Qaidam basin of China.</title>
        <authorList>
            <person name="Ma Y."/>
            <person name="Jiang K."/>
            <person name="Xue Y."/>
        </authorList>
    </citation>
    <scope>NUCLEOTIDE SEQUENCE [LARGE SCALE GENOMIC DNA]</scope>
    <source>
        <strain evidence="4">H3B36</strain>
    </source>
</reference>
<dbReference type="OrthoDB" id="2390236at2"/>
<reference evidence="2 4" key="1">
    <citation type="journal article" date="2015" name="Int. J. Syst. Evol. Microbiol.">
        <title>Complete genome sequence of Salinicoccus halodurans H3B36, isolated from the Qaidam Basin in China.</title>
        <authorList>
            <person name="Jiang K."/>
            <person name="Xue Y."/>
            <person name="Ma Y."/>
        </authorList>
    </citation>
    <scope>NUCLEOTIDE SEQUENCE [LARGE SCALE GENOMIC DNA]</scope>
    <source>
        <strain evidence="2 4">H3B36</strain>
    </source>
</reference>
<evidence type="ECO:0000313" key="4">
    <source>
        <dbReference type="Proteomes" id="UP000034029"/>
    </source>
</evidence>
<keyword evidence="1" id="KW-1133">Transmembrane helix</keyword>
<evidence type="ECO:0000313" key="3">
    <source>
        <dbReference type="EMBL" id="SFK90809.1"/>
    </source>
</evidence>
<dbReference type="Proteomes" id="UP000183090">
    <property type="component" value="Unassembled WGS sequence"/>
</dbReference>
<feature type="transmembrane region" description="Helical" evidence="1">
    <location>
        <begin position="6"/>
        <end position="21"/>
    </location>
</feature>
<keyword evidence="1" id="KW-0472">Membrane</keyword>
<protein>
    <submittedName>
        <fullName evidence="3">Uncharacterized protein</fullName>
    </submittedName>
</protein>
<sequence length="122" mass="13979">MIYIIALFYIFGILGTVYFLGRNEHKNIRIISLGYFIALTTAFLLSVFIFNLGPDSNAPLIFSYLFVAPFVFFIGYKLVKYIRNYEGWQMVVLMLAGILNLAIIGLLLLFIFILIYQGLMNA</sequence>
<accession>A0A0F7HKL9</accession>
<keyword evidence="4" id="KW-1185">Reference proteome</keyword>
<reference evidence="3 5" key="3">
    <citation type="submission" date="2016-10" db="EMBL/GenBank/DDBJ databases">
        <authorList>
            <person name="Varghese N."/>
            <person name="Submissions S."/>
        </authorList>
    </citation>
    <scope>NUCLEOTIDE SEQUENCE [LARGE SCALE GENOMIC DNA]</scope>
    <source>
        <strain evidence="3 5">CGMCC 1.6501</strain>
    </source>
</reference>
<feature type="transmembrane region" description="Helical" evidence="1">
    <location>
        <begin position="91"/>
        <end position="116"/>
    </location>
</feature>
<feature type="transmembrane region" description="Helical" evidence="1">
    <location>
        <begin position="33"/>
        <end position="52"/>
    </location>
</feature>
<evidence type="ECO:0000313" key="5">
    <source>
        <dbReference type="Proteomes" id="UP000183090"/>
    </source>
</evidence>
<dbReference type="EMBL" id="CP011366">
    <property type="protein sequence ID" value="AKG74496.1"/>
    <property type="molecule type" value="Genomic_DNA"/>
</dbReference>
<dbReference type="AlphaFoldDB" id="A0A0F7HKL9"/>
<dbReference type="RefSeq" id="WP_046790678.1">
    <property type="nucleotide sequence ID" value="NZ_CP011366.1"/>
</dbReference>
<proteinExistence type="predicted"/>
<dbReference type="Proteomes" id="UP000034029">
    <property type="component" value="Chromosome"/>
</dbReference>
<feature type="transmembrane region" description="Helical" evidence="1">
    <location>
        <begin position="58"/>
        <end position="79"/>
    </location>
</feature>
<name>A0A0F7HKL9_9STAP</name>
<keyword evidence="1" id="KW-0812">Transmembrane</keyword>
<dbReference type="EMBL" id="FOTB01000005">
    <property type="protein sequence ID" value="SFK90809.1"/>
    <property type="molecule type" value="Genomic_DNA"/>
</dbReference>
<gene>
    <name evidence="2" type="ORF">AAT16_09985</name>
    <name evidence="3" type="ORF">SAMN05216235_2466</name>
</gene>